<evidence type="ECO:0000256" key="1">
    <source>
        <dbReference type="ARBA" id="ARBA00023002"/>
    </source>
</evidence>
<dbReference type="AlphaFoldDB" id="A0A1G7J038"/>
<dbReference type="PANTHER" id="PTHR43476">
    <property type="entry name" value="3-(3-HYDROXY-PHENYL)PROPIONATE/3-HYDROXYCINNAMIC ACID HYDROXYLASE"/>
    <property type="match status" value="1"/>
</dbReference>
<dbReference type="InterPro" id="IPR050631">
    <property type="entry name" value="PheA/TfdB_FAD_monoxygenase"/>
</dbReference>
<reference evidence="5" key="1">
    <citation type="submission" date="2016-10" db="EMBL/GenBank/DDBJ databases">
        <authorList>
            <person name="Varghese N."/>
            <person name="Submissions S."/>
        </authorList>
    </citation>
    <scope>NUCLEOTIDE SEQUENCE [LARGE SCALE GENOMIC DNA]</scope>
    <source>
        <strain evidence="5">DSM 10146</strain>
    </source>
</reference>
<dbReference type="STRING" id="282683.SAMN04488105_11417"/>
<dbReference type="PANTHER" id="PTHR43476:SF4">
    <property type="entry name" value="BLR0106 PROTEIN"/>
    <property type="match status" value="1"/>
</dbReference>
<dbReference type="InterPro" id="IPR036188">
    <property type="entry name" value="FAD/NAD-bd_sf"/>
</dbReference>
<evidence type="ECO:0000313" key="4">
    <source>
        <dbReference type="EMBL" id="SDF18245.1"/>
    </source>
</evidence>
<dbReference type="EMBL" id="FNAV01000014">
    <property type="protein sequence ID" value="SDF18245.1"/>
    <property type="molecule type" value="Genomic_DNA"/>
</dbReference>
<sequence length="325" mass="33724">MTYGRSYDAIVAGTRLAGCAAAMLLARQGLRVLVIEKTRHQIAPALPVGLLPGTVRFLRRWGLFEAIQGAGTQAITRTTHVHGDLAIDMPLIGRGRAIYAPSRQLLKTFLVQAARQAGVAFSYETAVRGVLLDSCGAVSGLRVSRGDGPEDDVTAGLVITTDRQRPEAHRSADCLYQYVRGASPRGLRWHHGKGVWGGLIPSSEGLTCAVMAGPAVRDGGAGPLHDLAAAQLPSMATELRGGIAVGAGAARGMLPAGRLHGWAMAGGPGCALGPLAGQDISRGFHDAQALCDAISGGALDSVALGPETRSLKLLRRGGEALRVGR</sequence>
<dbReference type="Proteomes" id="UP000198994">
    <property type="component" value="Unassembled WGS sequence"/>
</dbReference>
<dbReference type="InterPro" id="IPR002938">
    <property type="entry name" value="FAD-bd"/>
</dbReference>
<dbReference type="Pfam" id="PF01494">
    <property type="entry name" value="FAD_binding_3"/>
    <property type="match status" value="1"/>
</dbReference>
<dbReference type="Gene3D" id="3.50.50.60">
    <property type="entry name" value="FAD/NAD(P)-binding domain"/>
    <property type="match status" value="1"/>
</dbReference>
<keyword evidence="5" id="KW-1185">Reference proteome</keyword>
<keyword evidence="2" id="KW-0520">NAD</keyword>
<evidence type="ECO:0000256" key="2">
    <source>
        <dbReference type="ARBA" id="ARBA00023027"/>
    </source>
</evidence>
<feature type="domain" description="FAD-binding" evidence="3">
    <location>
        <begin position="7"/>
        <end position="162"/>
    </location>
</feature>
<gene>
    <name evidence="4" type="ORF">SAMN04488105_11417</name>
</gene>
<dbReference type="RefSeq" id="WP_089962350.1">
    <property type="nucleotide sequence ID" value="NZ_FNAV01000014.1"/>
</dbReference>
<evidence type="ECO:0000313" key="5">
    <source>
        <dbReference type="Proteomes" id="UP000198994"/>
    </source>
</evidence>
<dbReference type="SUPFAM" id="SSF51905">
    <property type="entry name" value="FAD/NAD(P)-binding domain"/>
    <property type="match status" value="1"/>
</dbReference>
<dbReference type="OrthoDB" id="103324at2"/>
<proteinExistence type="predicted"/>
<keyword evidence="1" id="KW-0560">Oxidoreductase</keyword>
<dbReference type="GO" id="GO:0071949">
    <property type="term" value="F:FAD binding"/>
    <property type="evidence" value="ECO:0007669"/>
    <property type="project" value="InterPro"/>
</dbReference>
<evidence type="ECO:0000259" key="3">
    <source>
        <dbReference type="Pfam" id="PF01494"/>
    </source>
</evidence>
<dbReference type="GO" id="GO:0016491">
    <property type="term" value="F:oxidoreductase activity"/>
    <property type="evidence" value="ECO:0007669"/>
    <property type="project" value="UniProtKB-KW"/>
</dbReference>
<organism evidence="4 5">
    <name type="scientific">Salipiger thiooxidans</name>
    <dbReference type="NCBI Taxonomy" id="282683"/>
    <lineage>
        <taxon>Bacteria</taxon>
        <taxon>Pseudomonadati</taxon>
        <taxon>Pseudomonadota</taxon>
        <taxon>Alphaproteobacteria</taxon>
        <taxon>Rhodobacterales</taxon>
        <taxon>Roseobacteraceae</taxon>
        <taxon>Salipiger</taxon>
    </lineage>
</organism>
<protein>
    <submittedName>
        <fullName evidence="4">2-polyprenyl-6-methoxyphenol hydroxylase</fullName>
    </submittedName>
</protein>
<accession>A0A1G7J038</accession>
<name>A0A1G7J038_9RHOB</name>